<dbReference type="InterPro" id="IPR003715">
    <property type="entry name" value="Poly_export_N"/>
</dbReference>
<keyword evidence="4" id="KW-1185">Reference proteome</keyword>
<organism evidence="3 4">
    <name type="scientific">Tritonibacter multivorans</name>
    <dbReference type="NCBI Taxonomy" id="928856"/>
    <lineage>
        <taxon>Bacteria</taxon>
        <taxon>Pseudomonadati</taxon>
        <taxon>Pseudomonadota</taxon>
        <taxon>Alphaproteobacteria</taxon>
        <taxon>Rhodobacterales</taxon>
        <taxon>Paracoccaceae</taxon>
        <taxon>Tritonibacter</taxon>
    </lineage>
</organism>
<feature type="domain" description="Polysaccharide export protein N-terminal" evidence="2">
    <location>
        <begin position="42"/>
        <end position="116"/>
    </location>
</feature>
<evidence type="ECO:0000256" key="1">
    <source>
        <dbReference type="ARBA" id="ARBA00022729"/>
    </source>
</evidence>
<dbReference type="Gene3D" id="3.10.560.10">
    <property type="entry name" value="Outer membrane lipoprotein wza domain like"/>
    <property type="match status" value="1"/>
</dbReference>
<reference evidence="3 4" key="1">
    <citation type="submission" date="2015-09" db="EMBL/GenBank/DDBJ databases">
        <authorList>
            <consortium name="Swine Surveillance"/>
        </authorList>
    </citation>
    <scope>NUCLEOTIDE SEQUENCE [LARGE SCALE GENOMIC DNA]</scope>
    <source>
        <strain evidence="3 4">CECT 7557</strain>
    </source>
</reference>
<dbReference type="PANTHER" id="PTHR33619">
    <property type="entry name" value="POLYSACCHARIDE EXPORT PROTEIN GFCE-RELATED"/>
    <property type="match status" value="1"/>
</dbReference>
<gene>
    <name evidence="3" type="ORF">TRM7557_02024</name>
</gene>
<keyword evidence="1" id="KW-0732">Signal</keyword>
<accession>A0A0P1GBJ3</accession>
<dbReference type="GO" id="GO:0015159">
    <property type="term" value="F:polysaccharide transmembrane transporter activity"/>
    <property type="evidence" value="ECO:0007669"/>
    <property type="project" value="InterPro"/>
</dbReference>
<protein>
    <submittedName>
        <fullName evidence="3">Polysaccharide export protein EpsE</fullName>
    </submittedName>
</protein>
<evidence type="ECO:0000259" key="2">
    <source>
        <dbReference type="Pfam" id="PF02563"/>
    </source>
</evidence>
<dbReference type="Pfam" id="PF02563">
    <property type="entry name" value="Poly_export"/>
    <property type="match status" value="1"/>
</dbReference>
<dbReference type="STRING" id="928856.SAMN04488049_12118"/>
<proteinExistence type="predicted"/>
<name>A0A0P1GBJ3_9RHOB</name>
<dbReference type="AlphaFoldDB" id="A0A0P1GBJ3"/>
<dbReference type="Gene3D" id="3.30.1950.10">
    <property type="entry name" value="wza like domain"/>
    <property type="match status" value="1"/>
</dbReference>
<dbReference type="EMBL" id="CYSD01000032">
    <property type="protein sequence ID" value="CUH78744.1"/>
    <property type="molecule type" value="Genomic_DNA"/>
</dbReference>
<dbReference type="Proteomes" id="UP000052022">
    <property type="component" value="Unassembled WGS sequence"/>
</dbReference>
<dbReference type="PANTHER" id="PTHR33619:SF3">
    <property type="entry name" value="POLYSACCHARIDE EXPORT PROTEIN GFCE-RELATED"/>
    <property type="match status" value="1"/>
</dbReference>
<dbReference type="InterPro" id="IPR049712">
    <property type="entry name" value="Poly_export"/>
</dbReference>
<evidence type="ECO:0000313" key="4">
    <source>
        <dbReference type="Proteomes" id="UP000052022"/>
    </source>
</evidence>
<dbReference type="OrthoDB" id="197007at2"/>
<evidence type="ECO:0000313" key="3">
    <source>
        <dbReference type="EMBL" id="CUH78744.1"/>
    </source>
</evidence>
<sequence length="433" mass="47179">MKPDQRSGLHRAHPHRGAQLARVRIRTIALTFLALLSPVSVSADPYRLIAGDRLEVRHSALAQARSMKLDADGELRLEEIGGIHISGMTLDEAERAISDTMDKTGLFVDPRVSLILEDYAPVVVVGDVGAPGALTYFPGMTVGAALAMSGGVQGGGLSQTVLQQQRIQLSEELRLINLEIAGHAARLARYQAELNGTELTLSSDLLAAIPRPSDAPIDALLANEKAILTNARANTEELLGHWNREITTLDEQLRLFDQRMAVQQEVVATTQGLLEKARSLQERGLQTSTTMSNAEQRAATARATELELESTKISTARILSEARRDKARYLANQERDALEGVQATLLQMESASLRLDRATARLALLSQSSVMSTENAALRISLHSLRPDRHITIEAGAQKDLLLPVLPGDTLTVTIEMTVWPEDAPPTKPDRQF</sequence>